<dbReference type="AlphaFoldDB" id="A0A1X7VRC6"/>
<reference evidence="1" key="1">
    <citation type="submission" date="2017-05" db="UniProtKB">
        <authorList>
            <consortium name="EnsemblMetazoa"/>
        </authorList>
    </citation>
    <scope>IDENTIFICATION</scope>
</reference>
<name>A0A1X7VRC6_AMPQE</name>
<dbReference type="EnsemblMetazoa" id="Aqu2.1.42627_001">
    <property type="protein sequence ID" value="Aqu2.1.42627_001"/>
    <property type="gene ID" value="Aqu2.1.42627"/>
</dbReference>
<accession>A0A1X7VRC6</accession>
<dbReference type="InParanoid" id="A0A1X7VRC6"/>
<organism evidence="1">
    <name type="scientific">Amphimedon queenslandica</name>
    <name type="common">Sponge</name>
    <dbReference type="NCBI Taxonomy" id="400682"/>
    <lineage>
        <taxon>Eukaryota</taxon>
        <taxon>Metazoa</taxon>
        <taxon>Porifera</taxon>
        <taxon>Demospongiae</taxon>
        <taxon>Heteroscleromorpha</taxon>
        <taxon>Haplosclerida</taxon>
        <taxon>Niphatidae</taxon>
        <taxon>Amphimedon</taxon>
    </lineage>
</organism>
<protein>
    <submittedName>
        <fullName evidence="1">Uncharacterized protein</fullName>
    </submittedName>
</protein>
<sequence length="38" mass="4005">MEFPSVLTVVTTELLIAGGRWLIGATMAALRAEVKGVC</sequence>
<proteinExistence type="predicted"/>
<evidence type="ECO:0000313" key="1">
    <source>
        <dbReference type="EnsemblMetazoa" id="Aqu2.1.42627_001"/>
    </source>
</evidence>